<evidence type="ECO:0000313" key="6">
    <source>
        <dbReference type="Proteomes" id="UP000364291"/>
    </source>
</evidence>
<dbReference type="EMBL" id="CABPSX010000002">
    <property type="protein sequence ID" value="VVG70367.1"/>
    <property type="molecule type" value="Genomic_DNA"/>
</dbReference>
<gene>
    <name evidence="5" type="ORF">PAP18089_01327</name>
</gene>
<dbReference type="SUPFAM" id="SSF116734">
    <property type="entry name" value="DNA methylase specificity domain"/>
    <property type="match status" value="2"/>
</dbReference>
<dbReference type="PANTHER" id="PTHR30408:SF12">
    <property type="entry name" value="TYPE I RESTRICTION ENZYME MJAVIII SPECIFICITY SUBUNIT"/>
    <property type="match status" value="1"/>
</dbReference>
<keyword evidence="5" id="KW-0808">Transferase</keyword>
<dbReference type="InterPro" id="IPR000055">
    <property type="entry name" value="Restrct_endonuc_typeI_TRD"/>
</dbReference>
<protein>
    <submittedName>
        <fullName evidence="5">Type I restriction-modification methylase S subunit</fullName>
    </submittedName>
</protein>
<evidence type="ECO:0000256" key="2">
    <source>
        <dbReference type="ARBA" id="ARBA00022747"/>
    </source>
</evidence>
<evidence type="ECO:0000313" key="5">
    <source>
        <dbReference type="EMBL" id="VVG70367.1"/>
    </source>
</evidence>
<dbReference type="GO" id="GO:0003677">
    <property type="term" value="F:DNA binding"/>
    <property type="evidence" value="ECO:0007669"/>
    <property type="project" value="UniProtKB-KW"/>
</dbReference>
<dbReference type="GO" id="GO:0032259">
    <property type="term" value="P:methylation"/>
    <property type="evidence" value="ECO:0007669"/>
    <property type="project" value="UniProtKB-KW"/>
</dbReference>
<dbReference type="Pfam" id="PF01420">
    <property type="entry name" value="Methylase_S"/>
    <property type="match status" value="1"/>
</dbReference>
<evidence type="ECO:0000259" key="4">
    <source>
        <dbReference type="Pfam" id="PF01420"/>
    </source>
</evidence>
<proteinExistence type="inferred from homology"/>
<name>A0A5E5P1P9_9BURK</name>
<reference evidence="5 6" key="1">
    <citation type="submission" date="2019-08" db="EMBL/GenBank/DDBJ databases">
        <authorList>
            <person name="Peeters C."/>
        </authorList>
    </citation>
    <scope>NUCLEOTIDE SEQUENCE [LARGE SCALE GENOMIC DNA]</scope>
    <source>
        <strain evidence="5 6">LMG 18089</strain>
    </source>
</reference>
<keyword evidence="2" id="KW-0680">Restriction system</keyword>
<evidence type="ECO:0000256" key="1">
    <source>
        <dbReference type="ARBA" id="ARBA00010923"/>
    </source>
</evidence>
<keyword evidence="3" id="KW-0238">DNA-binding</keyword>
<dbReference type="Gene3D" id="3.90.220.20">
    <property type="entry name" value="DNA methylase specificity domains"/>
    <property type="match status" value="2"/>
</dbReference>
<dbReference type="CDD" id="cd17267">
    <property type="entry name" value="RMtype1_S_EcoAO83I-TRD1-CR1_like"/>
    <property type="match status" value="1"/>
</dbReference>
<dbReference type="PANTHER" id="PTHR30408">
    <property type="entry name" value="TYPE-1 RESTRICTION ENZYME ECOKI SPECIFICITY PROTEIN"/>
    <property type="match status" value="1"/>
</dbReference>
<dbReference type="Proteomes" id="UP000364291">
    <property type="component" value="Unassembled WGS sequence"/>
</dbReference>
<sequence>MRDWPTALLGDALELAYGRSLPKGQRVDTGSIPVYGSNGIAGWHDEALVEVPTVVVGRKGSAGAVQYVDGPCFPIDTTYFVRVKDGFDFNPKFLFYMLRRLDLTRLRTATGVPGLTRDDAYRETIVVPDPDEQEIVVDLLSRADGILQLRQEAMAKADELLYATFIDMFGDPATNPKGWDIRKVSDFVDRFEGGKNLQAGSGTGSPFRILKVSAVTSGSYLESESKPIPDGYEPPEGHIVRVGDMLFSRANTEQLVGATAIVEQTNGTTLLPDKLWRIVWSEPVEGAYMYALFQSPFVRRELSAISSGTSASMRNISQGRLFELELPVAPHEEQIAFAERVAPIRAIQAQQAAALVKAEEALQSLTASLFPF</sequence>
<dbReference type="InterPro" id="IPR052021">
    <property type="entry name" value="Type-I_RS_S_subunit"/>
</dbReference>
<dbReference type="OrthoDB" id="5298944at2"/>
<organism evidence="5 6">
    <name type="scientific">Pandoraea apista</name>
    <dbReference type="NCBI Taxonomy" id="93218"/>
    <lineage>
        <taxon>Bacteria</taxon>
        <taxon>Pseudomonadati</taxon>
        <taxon>Pseudomonadota</taxon>
        <taxon>Betaproteobacteria</taxon>
        <taxon>Burkholderiales</taxon>
        <taxon>Burkholderiaceae</taxon>
        <taxon>Pandoraea</taxon>
    </lineage>
</organism>
<comment type="similarity">
    <text evidence="1">Belongs to the type-I restriction system S methylase family.</text>
</comment>
<dbReference type="GO" id="GO:0008168">
    <property type="term" value="F:methyltransferase activity"/>
    <property type="evidence" value="ECO:0007669"/>
    <property type="project" value="UniProtKB-KW"/>
</dbReference>
<dbReference type="GO" id="GO:0009307">
    <property type="term" value="P:DNA restriction-modification system"/>
    <property type="evidence" value="ECO:0007669"/>
    <property type="project" value="UniProtKB-KW"/>
</dbReference>
<dbReference type="RefSeq" id="WP_150728506.1">
    <property type="nucleotide sequence ID" value="NZ_CABPSX010000002.1"/>
</dbReference>
<evidence type="ECO:0000256" key="3">
    <source>
        <dbReference type="ARBA" id="ARBA00023125"/>
    </source>
</evidence>
<accession>A0A5E5P1P9</accession>
<dbReference type="AlphaFoldDB" id="A0A5E5P1P9"/>
<keyword evidence="5" id="KW-0489">Methyltransferase</keyword>
<feature type="domain" description="Type I restriction modification DNA specificity" evidence="4">
    <location>
        <begin position="1"/>
        <end position="149"/>
    </location>
</feature>
<dbReference type="InterPro" id="IPR044946">
    <property type="entry name" value="Restrct_endonuc_typeI_TRD_sf"/>
</dbReference>